<dbReference type="EMBL" id="KV425568">
    <property type="protein sequence ID" value="KZT26091.1"/>
    <property type="molecule type" value="Genomic_DNA"/>
</dbReference>
<dbReference type="AlphaFoldDB" id="A0A165T3K3"/>
<keyword evidence="2" id="KW-0472">Membrane</keyword>
<evidence type="ECO:0000256" key="1">
    <source>
        <dbReference type="SAM" id="MobiDB-lite"/>
    </source>
</evidence>
<proteinExistence type="predicted"/>
<feature type="transmembrane region" description="Helical" evidence="2">
    <location>
        <begin position="30"/>
        <end position="50"/>
    </location>
</feature>
<name>A0A165T3K3_9AGAM</name>
<dbReference type="InParanoid" id="A0A165T3K3"/>
<feature type="compositionally biased region" description="Basic and acidic residues" evidence="1">
    <location>
        <begin position="274"/>
        <end position="290"/>
    </location>
</feature>
<dbReference type="Proteomes" id="UP000076761">
    <property type="component" value="Unassembled WGS sequence"/>
</dbReference>
<feature type="compositionally biased region" description="Polar residues" evidence="1">
    <location>
        <begin position="207"/>
        <end position="226"/>
    </location>
</feature>
<keyword evidence="4" id="KW-1185">Reference proteome</keyword>
<protein>
    <submittedName>
        <fullName evidence="3">Uncharacterized protein</fullName>
    </submittedName>
</protein>
<evidence type="ECO:0000256" key="2">
    <source>
        <dbReference type="SAM" id="Phobius"/>
    </source>
</evidence>
<feature type="transmembrane region" description="Helical" evidence="2">
    <location>
        <begin position="103"/>
        <end position="125"/>
    </location>
</feature>
<evidence type="ECO:0000313" key="3">
    <source>
        <dbReference type="EMBL" id="KZT26091.1"/>
    </source>
</evidence>
<reference evidence="3 4" key="1">
    <citation type="journal article" date="2016" name="Mol. Biol. Evol.">
        <title>Comparative Genomics of Early-Diverging Mushroom-Forming Fungi Provides Insights into the Origins of Lignocellulose Decay Capabilities.</title>
        <authorList>
            <person name="Nagy L.G."/>
            <person name="Riley R."/>
            <person name="Tritt A."/>
            <person name="Adam C."/>
            <person name="Daum C."/>
            <person name="Floudas D."/>
            <person name="Sun H."/>
            <person name="Yadav J.S."/>
            <person name="Pangilinan J."/>
            <person name="Larsson K.H."/>
            <person name="Matsuura K."/>
            <person name="Barry K."/>
            <person name="Labutti K."/>
            <person name="Kuo R."/>
            <person name="Ohm R.A."/>
            <person name="Bhattacharya S.S."/>
            <person name="Shirouzu T."/>
            <person name="Yoshinaga Y."/>
            <person name="Martin F.M."/>
            <person name="Grigoriev I.V."/>
            <person name="Hibbett D.S."/>
        </authorList>
    </citation>
    <scope>NUCLEOTIDE SEQUENCE [LARGE SCALE GENOMIC DNA]</scope>
    <source>
        <strain evidence="3 4">HHB14362 ss-1</strain>
    </source>
</reference>
<feature type="region of interest" description="Disordered" evidence="1">
    <location>
        <begin position="207"/>
        <end position="227"/>
    </location>
</feature>
<dbReference type="OrthoDB" id="3352285at2759"/>
<sequence>MQTSRPPPPQGNPPPYAFVNRFYRSSLRPVVVVVGLLSGIWTLLQAISLFKEVSTDKSQGFPKLGIFAIVLGALYMAVAVIEFFGVGAAALQRAAFVRIYSVLTVASALVVVVAGFLLVIVHFAYKNEILDECVKLSTGDTVVVRYGIWGPASKTQLTQSEAEDFCKNAYSHDSWGDIIALIIEIVLAALFCSIAFAYYRQLIDPTSPANSSRAPSTQFRGSNYPQHYNPPYNASVPALPYNAPYGQYAPPPGPPPNAPPYDHNAPPGYGVGMDDSKVELGPEKDIKDDPFADFDGPSLSERRTGSPGEERDVTSRPHPGGRETFNV</sequence>
<accession>A0A165T3K3</accession>
<feature type="compositionally biased region" description="Pro residues" evidence="1">
    <location>
        <begin position="249"/>
        <end position="259"/>
    </location>
</feature>
<feature type="region of interest" description="Disordered" evidence="1">
    <location>
        <begin position="246"/>
        <end position="327"/>
    </location>
</feature>
<evidence type="ECO:0000313" key="4">
    <source>
        <dbReference type="Proteomes" id="UP000076761"/>
    </source>
</evidence>
<feature type="transmembrane region" description="Helical" evidence="2">
    <location>
        <begin position="178"/>
        <end position="199"/>
    </location>
</feature>
<keyword evidence="2" id="KW-1133">Transmembrane helix</keyword>
<keyword evidence="2" id="KW-0812">Transmembrane</keyword>
<feature type="compositionally biased region" description="Basic and acidic residues" evidence="1">
    <location>
        <begin position="300"/>
        <end position="315"/>
    </location>
</feature>
<organism evidence="3 4">
    <name type="scientific">Neolentinus lepideus HHB14362 ss-1</name>
    <dbReference type="NCBI Taxonomy" id="1314782"/>
    <lineage>
        <taxon>Eukaryota</taxon>
        <taxon>Fungi</taxon>
        <taxon>Dikarya</taxon>
        <taxon>Basidiomycota</taxon>
        <taxon>Agaricomycotina</taxon>
        <taxon>Agaricomycetes</taxon>
        <taxon>Gloeophyllales</taxon>
        <taxon>Gloeophyllaceae</taxon>
        <taxon>Neolentinus</taxon>
    </lineage>
</organism>
<gene>
    <name evidence="3" type="ORF">NEOLEDRAFT_1132649</name>
</gene>
<feature type="transmembrane region" description="Helical" evidence="2">
    <location>
        <begin position="65"/>
        <end position="91"/>
    </location>
</feature>